<dbReference type="InterPro" id="IPR034660">
    <property type="entry name" value="DinB/YfiT-like"/>
</dbReference>
<sequence>MAFETIAKELNELVTSWANKLESLPPETIANQRNSQDRSIRQIVGHMVDSASNNTHRVVHLQYRESPVEFPNYATYGNNDNWIAIQNYQEEDWKLLVNYWKFAHLHFSHVIRNVNAEKLDQQWSADTNQFVSLKDMVEDFPRHFKLHINEIEELLNQ</sequence>
<organism evidence="2 4">
    <name type="scientific">Draconibacterium orientale</name>
    <dbReference type="NCBI Taxonomy" id="1168034"/>
    <lineage>
        <taxon>Bacteria</taxon>
        <taxon>Pseudomonadati</taxon>
        <taxon>Bacteroidota</taxon>
        <taxon>Bacteroidia</taxon>
        <taxon>Marinilabiliales</taxon>
        <taxon>Prolixibacteraceae</taxon>
        <taxon>Draconibacterium</taxon>
    </lineage>
</organism>
<dbReference type="SUPFAM" id="SSF109854">
    <property type="entry name" value="DinB/YfiT-like putative metalloenzymes"/>
    <property type="match status" value="1"/>
</dbReference>
<dbReference type="HOGENOM" id="CLU_105789_4_0_10"/>
<dbReference type="STRING" id="1168034.FH5T_01765"/>
<evidence type="ECO:0000313" key="1">
    <source>
        <dbReference type="EMBL" id="AHW58725.1"/>
    </source>
</evidence>
<evidence type="ECO:0008006" key="5">
    <source>
        <dbReference type="Google" id="ProtNLM"/>
    </source>
</evidence>
<proteinExistence type="predicted"/>
<reference evidence="1 3" key="1">
    <citation type="submission" date="2014-03" db="EMBL/GenBank/DDBJ databases">
        <title>Complete genome sequence of a deeply braunched marine Bacteroidia bacterium Draconibacterium orientale type strain FH5T.</title>
        <authorList>
            <person name="Li X."/>
            <person name="Wang X."/>
            <person name="Xie Z."/>
            <person name="Du Z."/>
            <person name="Chen G."/>
        </authorList>
    </citation>
    <scope>NUCLEOTIDE SEQUENCE [LARGE SCALE GENOMIC DNA]</scope>
    <source>
        <strain evidence="1 3">FH5</strain>
    </source>
</reference>
<dbReference type="Gene3D" id="1.20.120.450">
    <property type="entry name" value="dinb family like domain"/>
    <property type="match status" value="1"/>
</dbReference>
<dbReference type="OrthoDB" id="9793216at2"/>
<name>X5DU61_9BACT</name>
<evidence type="ECO:0000313" key="4">
    <source>
        <dbReference type="Proteomes" id="UP000181981"/>
    </source>
</evidence>
<keyword evidence="3" id="KW-1185">Reference proteome</keyword>
<evidence type="ECO:0000313" key="2">
    <source>
        <dbReference type="EMBL" id="SET09191.1"/>
    </source>
</evidence>
<reference evidence="2 4" key="2">
    <citation type="submission" date="2016-10" db="EMBL/GenBank/DDBJ databases">
        <authorList>
            <person name="de Groot N.N."/>
        </authorList>
    </citation>
    <scope>NUCLEOTIDE SEQUENCE [LARGE SCALE GENOMIC DNA]</scope>
    <source>
        <strain evidence="2 4">DSM 25947</strain>
    </source>
</reference>
<accession>X5DU61</accession>
<dbReference type="AlphaFoldDB" id="X5DU61"/>
<dbReference type="EMBL" id="FOHT01000006">
    <property type="protein sequence ID" value="SET09191.1"/>
    <property type="molecule type" value="Genomic_DNA"/>
</dbReference>
<dbReference type="eggNOG" id="COG0456">
    <property type="taxonomic scope" value="Bacteria"/>
</dbReference>
<dbReference type="RefSeq" id="WP_038554839.1">
    <property type="nucleotide sequence ID" value="NZ_FOHT01000006.1"/>
</dbReference>
<dbReference type="Proteomes" id="UP000023772">
    <property type="component" value="Chromosome"/>
</dbReference>
<dbReference type="EMBL" id="CP007451">
    <property type="protein sequence ID" value="AHW58725.1"/>
    <property type="molecule type" value="Genomic_DNA"/>
</dbReference>
<gene>
    <name evidence="1" type="ORF">FH5T_01765</name>
    <name evidence="2" type="ORF">SAMN05444285_1069</name>
</gene>
<dbReference type="Proteomes" id="UP000181981">
    <property type="component" value="Unassembled WGS sequence"/>
</dbReference>
<dbReference type="KEGG" id="dori:FH5T_01765"/>
<evidence type="ECO:0000313" key="3">
    <source>
        <dbReference type="Proteomes" id="UP000023772"/>
    </source>
</evidence>
<protein>
    <recommendedName>
        <fullName evidence="5">DinB superfamily protein</fullName>
    </recommendedName>
</protein>